<organism evidence="4 5">
    <name type="scientific">Crassostrea virginica</name>
    <name type="common">Eastern oyster</name>
    <dbReference type="NCBI Taxonomy" id="6565"/>
    <lineage>
        <taxon>Eukaryota</taxon>
        <taxon>Metazoa</taxon>
        <taxon>Spiralia</taxon>
        <taxon>Lophotrochozoa</taxon>
        <taxon>Mollusca</taxon>
        <taxon>Bivalvia</taxon>
        <taxon>Autobranchia</taxon>
        <taxon>Pteriomorphia</taxon>
        <taxon>Ostreida</taxon>
        <taxon>Ostreoidea</taxon>
        <taxon>Ostreidae</taxon>
        <taxon>Crassostrea</taxon>
    </lineage>
</organism>
<dbReference type="PANTHER" id="PTHR24043">
    <property type="entry name" value="SCAVENGER RECEPTOR CLASS F"/>
    <property type="match status" value="1"/>
</dbReference>
<feature type="transmembrane region" description="Helical" evidence="2">
    <location>
        <begin position="412"/>
        <end position="433"/>
    </location>
</feature>
<dbReference type="InterPro" id="IPR042635">
    <property type="entry name" value="MEGF10/SREC1/2-like"/>
</dbReference>
<dbReference type="KEGG" id="cvn:111117643"/>
<keyword evidence="2" id="KW-0812">Transmembrane</keyword>
<feature type="domain" description="EGF-like" evidence="3">
    <location>
        <begin position="131"/>
        <end position="165"/>
    </location>
</feature>
<feature type="domain" description="EGF-like" evidence="3">
    <location>
        <begin position="180"/>
        <end position="213"/>
    </location>
</feature>
<keyword evidence="1" id="KW-0245">EGF-like domain</keyword>
<evidence type="ECO:0000256" key="1">
    <source>
        <dbReference type="ARBA" id="ARBA00022536"/>
    </source>
</evidence>
<dbReference type="OrthoDB" id="6156466at2759"/>
<dbReference type="SUPFAM" id="SSF49785">
    <property type="entry name" value="Galactose-binding domain-like"/>
    <property type="match status" value="1"/>
</dbReference>
<protein>
    <submittedName>
        <fullName evidence="5">Protein draper-like</fullName>
    </submittedName>
</protein>
<keyword evidence="4" id="KW-1185">Reference proteome</keyword>
<dbReference type="Gene3D" id="2.60.120.260">
    <property type="entry name" value="Galactose-binding domain-like"/>
    <property type="match status" value="1"/>
</dbReference>
<dbReference type="RefSeq" id="XP_022312508.1">
    <property type="nucleotide sequence ID" value="XM_022456800.1"/>
</dbReference>
<accession>A0A8B8C9S8</accession>
<dbReference type="SMART" id="SM00181">
    <property type="entry name" value="EGF"/>
    <property type="match status" value="6"/>
</dbReference>
<proteinExistence type="predicted"/>
<dbReference type="InterPro" id="IPR000742">
    <property type="entry name" value="EGF"/>
</dbReference>
<reference evidence="5" key="1">
    <citation type="submission" date="2025-08" db="UniProtKB">
        <authorList>
            <consortium name="RefSeq"/>
        </authorList>
    </citation>
    <scope>IDENTIFICATION</scope>
    <source>
        <tissue evidence="5">Whole sample</tissue>
    </source>
</reference>
<feature type="domain" description="EGF-like" evidence="3">
    <location>
        <begin position="279"/>
        <end position="320"/>
    </location>
</feature>
<dbReference type="PANTHER" id="PTHR24043:SF8">
    <property type="entry name" value="EGF-LIKE DOMAIN-CONTAINING PROTEIN"/>
    <property type="match status" value="1"/>
</dbReference>
<sequence length="478" mass="53318">MRTQSIGLNSLEKTVWWKVDLGAVYNIHSVNIIFRNYDDWEMRQRGRFAGFSLFVSTTGVLDNTSLCYKDGPELPPLNITINCTTLGRYVIFFNERLYGVTYPEGYEPSIYVELCEVIVYGCNQTGVYGSNCDNQCPMNCKYNVCHIENGTCFECDAGWRGEYCNETCSAGWHGKNCNHRCSNWHCKQNASCNHVTGLCEEGCAAGWKGSTCDETCDDGTFGFDCASNCSGQCFNEYPCSRQTGHCQGGCKPGYITEKCNETCSPGFYGQECRYQCTGFCLNNTICDHKDGTCTYGCHDGYIGKFCNISCANGYYGKNCSSVCSPNCKTCRHTDGQCDCLAGWNGFYCNTECSKSYGEGCKYACSQNCFNQSCDKVDGRCLTGCTNGFYGEKCNKDMLSDLNSLSSVSCHPWSIVGPVAIGMNLIFIITGIICRWKLYNKKLFLLFKKHSSEKTDLYAEAEVIPEDSSHYQELNLSEK</sequence>
<feature type="domain" description="EGF-like" evidence="3">
    <location>
        <begin position="322"/>
        <end position="349"/>
    </location>
</feature>
<name>A0A8B8C9S8_CRAVI</name>
<feature type="domain" description="EGF-like" evidence="3">
    <location>
        <begin position="363"/>
        <end position="394"/>
    </location>
</feature>
<evidence type="ECO:0000256" key="2">
    <source>
        <dbReference type="SAM" id="Phobius"/>
    </source>
</evidence>
<dbReference type="InterPro" id="IPR008979">
    <property type="entry name" value="Galactose-bd-like_sf"/>
</dbReference>
<evidence type="ECO:0000313" key="5">
    <source>
        <dbReference type="RefSeq" id="XP_022312508.1"/>
    </source>
</evidence>
<dbReference type="Proteomes" id="UP000694844">
    <property type="component" value="Chromosome 10"/>
</dbReference>
<evidence type="ECO:0000259" key="3">
    <source>
        <dbReference type="SMART" id="SM00181"/>
    </source>
</evidence>
<dbReference type="Gene3D" id="2.170.300.10">
    <property type="entry name" value="Tie2 ligand-binding domain superfamily"/>
    <property type="match status" value="1"/>
</dbReference>
<dbReference type="GeneID" id="111117643"/>
<feature type="domain" description="EGF-like" evidence="3">
    <location>
        <begin position="224"/>
        <end position="264"/>
    </location>
</feature>
<keyword evidence="2" id="KW-1133">Transmembrane helix</keyword>
<gene>
    <name evidence="5" type="primary">LOC111117643</name>
</gene>
<evidence type="ECO:0000313" key="4">
    <source>
        <dbReference type="Proteomes" id="UP000694844"/>
    </source>
</evidence>
<dbReference type="GO" id="GO:0005044">
    <property type="term" value="F:scavenger receptor activity"/>
    <property type="evidence" value="ECO:0007669"/>
    <property type="project" value="InterPro"/>
</dbReference>
<dbReference type="AlphaFoldDB" id="A0A8B8C9S8"/>
<keyword evidence="2" id="KW-0472">Membrane</keyword>